<dbReference type="Gene3D" id="3.30.2170.10">
    <property type="entry name" value="archaeoglobus fulgidus dsm 4304 superfamily"/>
    <property type="match status" value="1"/>
</dbReference>
<reference evidence="7" key="1">
    <citation type="submission" date="2021-04" db="EMBL/GenBank/DDBJ databases">
        <title>Ouciella asimina sp. nov., isolated from the surface seawater in the hydrothermal field of Okinawa Trough.</title>
        <authorList>
            <person name="Shuang W."/>
        </authorList>
    </citation>
    <scope>NUCLEOTIDE SEQUENCE</scope>
    <source>
        <strain evidence="7">LXI357</strain>
    </source>
</reference>
<evidence type="ECO:0000256" key="2">
    <source>
        <dbReference type="ARBA" id="ARBA00022490"/>
    </source>
</evidence>
<evidence type="ECO:0000313" key="7">
    <source>
        <dbReference type="EMBL" id="MBR0553812.1"/>
    </source>
</evidence>
<evidence type="ECO:0000256" key="3">
    <source>
        <dbReference type="ARBA" id="ARBA00022722"/>
    </source>
</evidence>
<comment type="catalytic activity">
    <reaction evidence="6">
        <text>Endonucleolytic cleavage at apurinic or apyrimidinic sites to products with a 5'-phosphate.</text>
        <dbReference type="EC" id="3.1.21.7"/>
    </reaction>
</comment>
<evidence type="ECO:0000256" key="6">
    <source>
        <dbReference type="HAMAP-Rule" id="MF_00801"/>
    </source>
</evidence>
<proteinExistence type="inferred from homology"/>
<dbReference type="HAMAP" id="MF_00801">
    <property type="entry name" value="Endonuclease_5"/>
    <property type="match status" value="1"/>
</dbReference>
<dbReference type="GO" id="GO:0006281">
    <property type="term" value="P:DNA repair"/>
    <property type="evidence" value="ECO:0007669"/>
    <property type="project" value="UniProtKB-UniRule"/>
</dbReference>
<feature type="binding site" evidence="6">
    <location>
        <position position="113"/>
    </location>
    <ligand>
        <name>Mg(2+)</name>
        <dbReference type="ChEBI" id="CHEBI:18420"/>
    </ligand>
</feature>
<comment type="function">
    <text evidence="6">DNA repair enzyme involved in the repair of deaminated bases. Selectively cleaves double-stranded DNA at the second phosphodiester bond 3' to a deoxyinosine leaving behind the intact lesion on the nicked DNA.</text>
</comment>
<dbReference type="EC" id="3.1.21.7" evidence="6"/>
<evidence type="ECO:0000256" key="1">
    <source>
        <dbReference type="ARBA" id="ARBA00004496"/>
    </source>
</evidence>
<keyword evidence="6" id="KW-0460">Magnesium</keyword>
<accession>A0A8T4IIE6</accession>
<evidence type="ECO:0000313" key="8">
    <source>
        <dbReference type="Proteomes" id="UP000676996"/>
    </source>
</evidence>
<dbReference type="GO" id="GO:0043737">
    <property type="term" value="F:deoxyribonuclease V activity"/>
    <property type="evidence" value="ECO:0007669"/>
    <property type="project" value="UniProtKB-UniRule"/>
</dbReference>
<dbReference type="GO" id="GO:0003727">
    <property type="term" value="F:single-stranded RNA binding"/>
    <property type="evidence" value="ECO:0007669"/>
    <property type="project" value="TreeGrafter"/>
</dbReference>
<comment type="caution">
    <text evidence="7">The sequence shown here is derived from an EMBL/GenBank/DDBJ whole genome shotgun (WGS) entry which is preliminary data.</text>
</comment>
<keyword evidence="4 6" id="KW-0255">Endonuclease</keyword>
<evidence type="ECO:0000256" key="4">
    <source>
        <dbReference type="ARBA" id="ARBA00022759"/>
    </source>
</evidence>
<keyword evidence="5 6" id="KW-0378">Hydrolase</keyword>
<dbReference type="GO" id="GO:0016891">
    <property type="term" value="F:RNA endonuclease activity producing 5'-phosphomonoesters, hydrolytic mechanism"/>
    <property type="evidence" value="ECO:0007669"/>
    <property type="project" value="TreeGrafter"/>
</dbReference>
<protein>
    <recommendedName>
        <fullName evidence="6">Endonuclease V</fullName>
        <ecNumber evidence="6">3.1.21.7</ecNumber>
    </recommendedName>
    <alternativeName>
        <fullName evidence="6">Deoxyinosine 3'endonuclease</fullName>
    </alternativeName>
    <alternativeName>
        <fullName evidence="6">Deoxyribonuclease V</fullName>
        <shortName evidence="6">DNase V</shortName>
    </alternativeName>
</protein>
<dbReference type="AlphaFoldDB" id="A0A8T4IIE6"/>
<feature type="site" description="Interaction with target DNA" evidence="6">
    <location>
        <position position="83"/>
    </location>
</feature>
<comment type="cofactor">
    <cofactor evidence="6">
        <name>Mg(2+)</name>
        <dbReference type="ChEBI" id="CHEBI:18420"/>
    </cofactor>
</comment>
<dbReference type="PANTHER" id="PTHR28511:SF1">
    <property type="entry name" value="ENDONUCLEASE V"/>
    <property type="match status" value="1"/>
</dbReference>
<dbReference type="InterPro" id="IPR007581">
    <property type="entry name" value="Endonuclease-V"/>
</dbReference>
<dbReference type="NCBIfam" id="NF008629">
    <property type="entry name" value="PRK11617.1"/>
    <property type="match status" value="1"/>
</dbReference>
<keyword evidence="2 6" id="KW-0963">Cytoplasm</keyword>
<dbReference type="Pfam" id="PF04493">
    <property type="entry name" value="Endonuclease_5"/>
    <property type="match status" value="1"/>
</dbReference>
<keyword evidence="3 6" id="KW-0540">Nuclease</keyword>
<keyword evidence="6" id="KW-0227">DNA damage</keyword>
<keyword evidence="8" id="KW-1185">Reference proteome</keyword>
<gene>
    <name evidence="6 7" type="primary">nfi</name>
    <name evidence="7" type="ORF">J7S20_14980</name>
</gene>
<dbReference type="Proteomes" id="UP000676996">
    <property type="component" value="Unassembled WGS sequence"/>
</dbReference>
<sequence>MKVPSEWLSPPDLKTASRAQIEIAAAADRTDRIAAVALIAGVDTSMKWRDTRGPIHAAVAPLRWPGGEPLDPISTTLIPPMPYIPGYLGFRECPSLIAALDRMERAPDLILVDGHGISHPRRCGIATHLGVVTGIPTIGVAKSLLCGRIEGTLDEAAGSTAPLVDRDEQVGVAMRTRRRANPIYVSTGHRVSLDSAVEWVSRLCDGRRLPITTRLAHDAANERRRAWAVDQS</sequence>
<dbReference type="RefSeq" id="WP_284055053.1">
    <property type="nucleotide sequence ID" value="NZ_JAGRQC010000004.1"/>
</dbReference>
<keyword evidence="6" id="KW-0479">Metal-binding</keyword>
<dbReference type="CDD" id="cd06559">
    <property type="entry name" value="Endonuclease_V"/>
    <property type="match status" value="1"/>
</dbReference>
<evidence type="ECO:0000256" key="5">
    <source>
        <dbReference type="ARBA" id="ARBA00022801"/>
    </source>
</evidence>
<dbReference type="GO" id="GO:0000287">
    <property type="term" value="F:magnesium ion binding"/>
    <property type="evidence" value="ECO:0007669"/>
    <property type="project" value="UniProtKB-UniRule"/>
</dbReference>
<organism evidence="7 8">
    <name type="scientific">Stakelama marina</name>
    <dbReference type="NCBI Taxonomy" id="2826939"/>
    <lineage>
        <taxon>Bacteria</taxon>
        <taxon>Pseudomonadati</taxon>
        <taxon>Pseudomonadota</taxon>
        <taxon>Alphaproteobacteria</taxon>
        <taxon>Sphingomonadales</taxon>
        <taxon>Sphingomonadaceae</taxon>
        <taxon>Stakelama</taxon>
    </lineage>
</organism>
<dbReference type="PANTHER" id="PTHR28511">
    <property type="entry name" value="ENDONUCLEASE V"/>
    <property type="match status" value="1"/>
</dbReference>
<name>A0A8T4IIE6_9SPHN</name>
<dbReference type="GO" id="GO:0005737">
    <property type="term" value="C:cytoplasm"/>
    <property type="evidence" value="ECO:0007669"/>
    <property type="project" value="UniProtKB-SubCell"/>
</dbReference>
<comment type="subcellular location">
    <subcellularLocation>
        <location evidence="1 6">Cytoplasm</location>
    </subcellularLocation>
</comment>
<keyword evidence="6" id="KW-0234">DNA repair</keyword>
<feature type="binding site" evidence="6">
    <location>
        <position position="43"/>
    </location>
    <ligand>
        <name>Mg(2+)</name>
        <dbReference type="ChEBI" id="CHEBI:18420"/>
    </ligand>
</feature>
<dbReference type="EMBL" id="JAGRQC010000004">
    <property type="protein sequence ID" value="MBR0553812.1"/>
    <property type="molecule type" value="Genomic_DNA"/>
</dbReference>
<comment type="similarity">
    <text evidence="6">Belongs to the endonuclease V family.</text>
</comment>